<sequence length="121" mass="13521">MGGSKSQVGRYLIRSKQHPLSFLFPLHTFYWTVGMPVTAEDLDRAIRAAFPVSHLEIEDQSSGCGSSYAILLVSEVFAGKNTLARHRLINQALKQEISQLHAFSQKSYTPMQYAEYLAKSG</sequence>
<dbReference type="GO" id="GO:0005634">
    <property type="term" value="C:nucleus"/>
    <property type="evidence" value="ECO:0007669"/>
    <property type="project" value="TreeGrafter"/>
</dbReference>
<dbReference type="OrthoDB" id="4983at2759"/>
<protein>
    <recommendedName>
        <fullName evidence="4">Bola-like protein</fullName>
    </recommendedName>
</protein>
<dbReference type="STRING" id="180088.A0A1J8PPF5"/>
<dbReference type="InterPro" id="IPR036065">
    <property type="entry name" value="BolA-like_sf"/>
</dbReference>
<name>A0A1J8PPF5_9AGAM</name>
<dbReference type="Gene3D" id="3.30.300.90">
    <property type="entry name" value="BolA-like"/>
    <property type="match status" value="1"/>
</dbReference>
<dbReference type="SUPFAM" id="SSF82657">
    <property type="entry name" value="BolA-like"/>
    <property type="match status" value="1"/>
</dbReference>
<dbReference type="EMBL" id="LVVM01005499">
    <property type="protein sequence ID" value="OJA10391.1"/>
    <property type="molecule type" value="Genomic_DNA"/>
</dbReference>
<evidence type="ECO:0000313" key="2">
    <source>
        <dbReference type="EMBL" id="OJA10391.1"/>
    </source>
</evidence>
<dbReference type="PANTHER" id="PTHR12735">
    <property type="entry name" value="BOLA-LIKE PROTEIN-RELATED"/>
    <property type="match status" value="1"/>
</dbReference>
<keyword evidence="3" id="KW-1185">Reference proteome</keyword>
<proteinExistence type="inferred from homology"/>
<organism evidence="2 3">
    <name type="scientific">Rhizopogon vesiculosus</name>
    <dbReference type="NCBI Taxonomy" id="180088"/>
    <lineage>
        <taxon>Eukaryota</taxon>
        <taxon>Fungi</taxon>
        <taxon>Dikarya</taxon>
        <taxon>Basidiomycota</taxon>
        <taxon>Agaricomycotina</taxon>
        <taxon>Agaricomycetes</taxon>
        <taxon>Agaricomycetidae</taxon>
        <taxon>Boletales</taxon>
        <taxon>Suillineae</taxon>
        <taxon>Rhizopogonaceae</taxon>
        <taxon>Rhizopogon</taxon>
    </lineage>
</organism>
<dbReference type="Pfam" id="PF01722">
    <property type="entry name" value="BolA"/>
    <property type="match status" value="1"/>
</dbReference>
<accession>A0A1J8PPF5</accession>
<gene>
    <name evidence="2" type="ORF">AZE42_09153</name>
</gene>
<evidence type="ECO:0008006" key="4">
    <source>
        <dbReference type="Google" id="ProtNLM"/>
    </source>
</evidence>
<dbReference type="InterPro" id="IPR045115">
    <property type="entry name" value="BOL2"/>
</dbReference>
<evidence type="ECO:0000256" key="1">
    <source>
        <dbReference type="RuleBase" id="RU003860"/>
    </source>
</evidence>
<comment type="similarity">
    <text evidence="1">Belongs to the BolA/IbaG family.</text>
</comment>
<dbReference type="GO" id="GO:0051604">
    <property type="term" value="P:protein maturation"/>
    <property type="evidence" value="ECO:0007669"/>
    <property type="project" value="InterPro"/>
</dbReference>
<comment type="caution">
    <text evidence="2">The sequence shown here is derived from an EMBL/GenBank/DDBJ whole genome shotgun (WGS) entry which is preliminary data.</text>
</comment>
<dbReference type="Proteomes" id="UP000183567">
    <property type="component" value="Unassembled WGS sequence"/>
</dbReference>
<dbReference type="PANTHER" id="PTHR12735:SF27">
    <property type="entry name" value="BOLA-LIKE PROTEIN 2"/>
    <property type="match status" value="1"/>
</dbReference>
<reference evidence="2 3" key="1">
    <citation type="submission" date="2016-03" db="EMBL/GenBank/DDBJ databases">
        <title>Comparative genomics of the ectomycorrhizal sister species Rhizopogon vinicolor and Rhizopogon vesiculosus (Basidiomycota: Boletales) reveals a divergence of the mating type B locus.</title>
        <authorList>
            <person name="Mujic A.B."/>
            <person name="Kuo A."/>
            <person name="Tritt A."/>
            <person name="Lipzen A."/>
            <person name="Chen C."/>
            <person name="Johnson J."/>
            <person name="Sharma A."/>
            <person name="Barry K."/>
            <person name="Grigoriev I.V."/>
            <person name="Spatafora J.W."/>
        </authorList>
    </citation>
    <scope>NUCLEOTIDE SEQUENCE [LARGE SCALE GENOMIC DNA]</scope>
    <source>
        <strain evidence="2 3">AM-OR11-056</strain>
    </source>
</reference>
<dbReference type="GO" id="GO:0006879">
    <property type="term" value="P:intracellular iron ion homeostasis"/>
    <property type="evidence" value="ECO:0007669"/>
    <property type="project" value="InterPro"/>
</dbReference>
<dbReference type="AlphaFoldDB" id="A0A1J8PPF5"/>
<dbReference type="InterPro" id="IPR002634">
    <property type="entry name" value="BolA"/>
</dbReference>
<dbReference type="GO" id="GO:0051537">
    <property type="term" value="F:2 iron, 2 sulfur cluster binding"/>
    <property type="evidence" value="ECO:0007669"/>
    <property type="project" value="InterPro"/>
</dbReference>
<dbReference type="GO" id="GO:0005829">
    <property type="term" value="C:cytosol"/>
    <property type="evidence" value="ECO:0007669"/>
    <property type="project" value="TreeGrafter"/>
</dbReference>
<evidence type="ECO:0000313" key="3">
    <source>
        <dbReference type="Proteomes" id="UP000183567"/>
    </source>
</evidence>